<name>A0ABV0RIZ9_9TELE</name>
<organism evidence="1 2">
    <name type="scientific">Xenoophorus captivus</name>
    <dbReference type="NCBI Taxonomy" id="1517983"/>
    <lineage>
        <taxon>Eukaryota</taxon>
        <taxon>Metazoa</taxon>
        <taxon>Chordata</taxon>
        <taxon>Craniata</taxon>
        <taxon>Vertebrata</taxon>
        <taxon>Euteleostomi</taxon>
        <taxon>Actinopterygii</taxon>
        <taxon>Neopterygii</taxon>
        <taxon>Teleostei</taxon>
        <taxon>Neoteleostei</taxon>
        <taxon>Acanthomorphata</taxon>
        <taxon>Ovalentaria</taxon>
        <taxon>Atherinomorphae</taxon>
        <taxon>Cyprinodontiformes</taxon>
        <taxon>Goodeidae</taxon>
        <taxon>Xenoophorus</taxon>
    </lineage>
</organism>
<evidence type="ECO:0000313" key="1">
    <source>
        <dbReference type="EMBL" id="MEQ2208149.1"/>
    </source>
</evidence>
<evidence type="ECO:0000313" key="2">
    <source>
        <dbReference type="Proteomes" id="UP001434883"/>
    </source>
</evidence>
<sequence length="58" mass="6942">MQNLITTNIAFTIFPLKELVTTEWDLYHDYTTSQVGLHDILREFRAEMDTYSREPGRY</sequence>
<dbReference type="EMBL" id="JAHRIN010048935">
    <property type="protein sequence ID" value="MEQ2208149.1"/>
    <property type="molecule type" value="Genomic_DNA"/>
</dbReference>
<reference evidence="1 2" key="1">
    <citation type="submission" date="2021-06" db="EMBL/GenBank/DDBJ databases">
        <authorList>
            <person name="Palmer J.M."/>
        </authorList>
    </citation>
    <scope>NUCLEOTIDE SEQUENCE [LARGE SCALE GENOMIC DNA]</scope>
    <source>
        <strain evidence="1 2">XC_2019</strain>
        <tissue evidence="1">Muscle</tissue>
    </source>
</reference>
<gene>
    <name evidence="1" type="primary">SLC3A1</name>
    <name evidence="1" type="ORF">XENOCAPTIV_027093</name>
</gene>
<dbReference type="Proteomes" id="UP001434883">
    <property type="component" value="Unassembled WGS sequence"/>
</dbReference>
<feature type="non-terminal residue" evidence="1">
    <location>
        <position position="58"/>
    </location>
</feature>
<accession>A0ABV0RIZ9</accession>
<comment type="caution">
    <text evidence="1">The sequence shown here is derived from an EMBL/GenBank/DDBJ whole genome shotgun (WGS) entry which is preliminary data.</text>
</comment>
<keyword evidence="2" id="KW-1185">Reference proteome</keyword>
<proteinExistence type="predicted"/>
<protein>
    <submittedName>
        <fullName evidence="1">Neutral and basic amino acid transport protein rBAT</fullName>
    </submittedName>
</protein>